<comment type="caution">
    <text evidence="1">The sequence shown here is derived from an EMBL/GenBank/DDBJ whole genome shotgun (WGS) entry which is preliminary data.</text>
</comment>
<dbReference type="PANTHER" id="PTHR39198">
    <property type="entry name" value="HYPOTHETICAL MEMBRANE PROTEIN, CONSERVED"/>
    <property type="match status" value="1"/>
</dbReference>
<dbReference type="PANTHER" id="PTHR39198:SF1">
    <property type="entry name" value="ALPHA-GALACTOSIDASE NEW3 DOMAIN-CONTAINING PROTEIN"/>
    <property type="match status" value="1"/>
</dbReference>
<evidence type="ECO:0000313" key="2">
    <source>
        <dbReference type="Proteomes" id="UP000189670"/>
    </source>
</evidence>
<proteinExistence type="predicted"/>
<reference evidence="2" key="1">
    <citation type="submission" date="2012-11" db="EMBL/GenBank/DDBJ databases">
        <authorList>
            <person name="Lucero-Rivera Y.E."/>
            <person name="Tovar-Ramirez D."/>
        </authorList>
    </citation>
    <scope>NUCLEOTIDE SEQUENCE [LARGE SCALE GENOMIC DNA]</scope>
    <source>
        <strain evidence="2">Araruama</strain>
    </source>
</reference>
<sequence length="360" mass="38896">MLTTPSYSFAASSISNTAMVYPGNSFRYECQIQNTGDFSDTYRLTHQNGQYVYDLRNASNTASISQITLNQTETASFYAQVTVPLTVANADFDVVSINMASTSQPSVSESIQLSTTTPVYAFNIGTLRDQQTISPGESFNYSIYIHNSGTGNDMYTLTVDSTTWPVSIRDISDTSTIQTISVGADLTVNCILRVTVPTTGLSNGESKVMTFNAASFGDTSISNSQQFTSASPFYSFTTVLQNNEATINPGQSYSYPMSILNTGTANDTYDLSIGNSSFNYLLRNSFDNATLKTVSLDAGYSETILVKVSVPLEGVSNGQSDSITIQTLSQSVHGISDIKGITTTTSIFHQAWLLPQITSH</sequence>
<name>A0A1V1P0Z8_9BACT</name>
<dbReference type="EMBL" id="ATBP01000937">
    <property type="protein sequence ID" value="ETR68478.1"/>
    <property type="molecule type" value="Genomic_DNA"/>
</dbReference>
<dbReference type="Proteomes" id="UP000189670">
    <property type="component" value="Unassembled WGS sequence"/>
</dbReference>
<accession>A0A1V1P0Z8</accession>
<protein>
    <recommendedName>
        <fullName evidence="3">DUF11 domain-containing protein</fullName>
    </recommendedName>
</protein>
<evidence type="ECO:0000313" key="1">
    <source>
        <dbReference type="EMBL" id="ETR68478.1"/>
    </source>
</evidence>
<evidence type="ECO:0008006" key="3">
    <source>
        <dbReference type="Google" id="ProtNLM"/>
    </source>
</evidence>
<organism evidence="1 2">
    <name type="scientific">Candidatus Magnetoglobus multicellularis str. Araruama</name>
    <dbReference type="NCBI Taxonomy" id="890399"/>
    <lineage>
        <taxon>Bacteria</taxon>
        <taxon>Pseudomonadati</taxon>
        <taxon>Thermodesulfobacteriota</taxon>
        <taxon>Desulfobacteria</taxon>
        <taxon>Desulfobacterales</taxon>
        <taxon>Desulfobacteraceae</taxon>
        <taxon>Candidatus Magnetoglobus</taxon>
    </lineage>
</organism>
<dbReference type="AlphaFoldDB" id="A0A1V1P0Z8"/>
<gene>
    <name evidence="1" type="ORF">OMM_04537</name>
</gene>